<evidence type="ECO:0000256" key="1">
    <source>
        <dbReference type="ARBA" id="ARBA00004651"/>
    </source>
</evidence>
<dbReference type="PROSITE" id="PS50928">
    <property type="entry name" value="ABC_TM1"/>
    <property type="match status" value="2"/>
</dbReference>
<keyword evidence="2 7" id="KW-0813">Transport</keyword>
<organism evidence="9 10">
    <name type="scientific">Paraburkholderia polaris</name>
    <dbReference type="NCBI Taxonomy" id="2728848"/>
    <lineage>
        <taxon>Bacteria</taxon>
        <taxon>Pseudomonadati</taxon>
        <taxon>Pseudomonadota</taxon>
        <taxon>Betaproteobacteria</taxon>
        <taxon>Burkholderiales</taxon>
        <taxon>Burkholderiaceae</taxon>
        <taxon>Paraburkholderia</taxon>
    </lineage>
</organism>
<evidence type="ECO:0000313" key="10">
    <source>
        <dbReference type="Proteomes" id="UP000544134"/>
    </source>
</evidence>
<feature type="transmembrane region" description="Helical" evidence="7">
    <location>
        <begin position="395"/>
        <end position="412"/>
    </location>
</feature>
<comment type="subcellular location">
    <subcellularLocation>
        <location evidence="1 7">Cell membrane</location>
        <topology evidence="1 7">Multi-pass membrane protein</topology>
    </subcellularLocation>
</comment>
<evidence type="ECO:0000313" key="9">
    <source>
        <dbReference type="EMBL" id="NMM00786.1"/>
    </source>
</evidence>
<dbReference type="Gene3D" id="1.10.3720.10">
    <property type="entry name" value="MetI-like"/>
    <property type="match status" value="2"/>
</dbReference>
<keyword evidence="3" id="KW-1003">Cell membrane</keyword>
<evidence type="ECO:0000256" key="2">
    <source>
        <dbReference type="ARBA" id="ARBA00022448"/>
    </source>
</evidence>
<comment type="similarity">
    <text evidence="7">Belongs to the binding-protein-dependent transport system permease family.</text>
</comment>
<feature type="transmembrane region" description="Helical" evidence="7">
    <location>
        <begin position="443"/>
        <end position="469"/>
    </location>
</feature>
<protein>
    <submittedName>
        <fullName evidence="9">Iron ABC transporter permease</fullName>
    </submittedName>
</protein>
<name>A0A848IJ15_9BURK</name>
<evidence type="ECO:0000256" key="6">
    <source>
        <dbReference type="ARBA" id="ARBA00023136"/>
    </source>
</evidence>
<feature type="transmembrane region" description="Helical" evidence="7">
    <location>
        <begin position="675"/>
        <end position="696"/>
    </location>
</feature>
<feature type="transmembrane region" description="Helical" evidence="7">
    <location>
        <begin position="143"/>
        <end position="162"/>
    </location>
</feature>
<feature type="transmembrane region" description="Helical" evidence="7">
    <location>
        <begin position="632"/>
        <end position="655"/>
    </location>
</feature>
<evidence type="ECO:0000256" key="4">
    <source>
        <dbReference type="ARBA" id="ARBA00022692"/>
    </source>
</evidence>
<feature type="transmembrane region" description="Helical" evidence="7">
    <location>
        <begin position="84"/>
        <end position="102"/>
    </location>
</feature>
<gene>
    <name evidence="9" type="ORF">HHL24_22945</name>
</gene>
<feature type="transmembrane region" description="Helical" evidence="7">
    <location>
        <begin position="544"/>
        <end position="563"/>
    </location>
</feature>
<dbReference type="RefSeq" id="WP_169487662.1">
    <property type="nucleotide sequence ID" value="NZ_JABBGJ010000025.1"/>
</dbReference>
<keyword evidence="4 7" id="KW-0812">Transmembrane</keyword>
<feature type="transmembrane region" description="Helical" evidence="7">
    <location>
        <begin position="272"/>
        <end position="290"/>
    </location>
</feature>
<feature type="domain" description="ABC transmembrane type-1" evidence="8">
    <location>
        <begin position="208"/>
        <end position="413"/>
    </location>
</feature>
<evidence type="ECO:0000256" key="3">
    <source>
        <dbReference type="ARBA" id="ARBA00022475"/>
    </source>
</evidence>
<evidence type="ECO:0000256" key="7">
    <source>
        <dbReference type="RuleBase" id="RU363032"/>
    </source>
</evidence>
<keyword evidence="10" id="KW-1185">Reference proteome</keyword>
<dbReference type="CDD" id="cd06261">
    <property type="entry name" value="TM_PBP2"/>
    <property type="match status" value="2"/>
</dbReference>
<dbReference type="PANTHER" id="PTHR30183">
    <property type="entry name" value="MOLYBDENUM TRANSPORT SYSTEM PERMEASE PROTEIN MODB"/>
    <property type="match status" value="1"/>
</dbReference>
<dbReference type="GO" id="GO:0055085">
    <property type="term" value="P:transmembrane transport"/>
    <property type="evidence" value="ECO:0007669"/>
    <property type="project" value="InterPro"/>
</dbReference>
<feature type="transmembrane region" description="Helical" evidence="7">
    <location>
        <begin position="114"/>
        <end position="136"/>
    </location>
</feature>
<accession>A0A848IJ15</accession>
<sequence>MKKTLSIWLALGAFALVALPWYQQDSGVFALHWVAPAVFGSKLGAAALLQAARFGLTPLWGLFGLLMVTALGVGTIASRRRLGVLWLAVGAAGLATMAWLAWGMPVQAGSPTGLGAGALLATTVFIVILTSGAALLGACRGDLFVTAAIGIVVALIGMFVFWPVGSILLDAFGDADGHFALTAVLPRIASRSVWGLACLSGGRTCGVAWNTLTLALATAAGSTLLGIVFALLVARTSARWVKMLRSLSVLPIITPPFVLGLALILLLGRNGVLTMLIANVFGVMPGRWLYGLPGVWLSQLLAFTPIAFMTLIGVVEGVGPSLEEASQTLGASRWQTFATVSLPLMRPGLANAFLLCFIESMADFGNPIVLGGNFHVLSTEIYFSVVGAQNDPGRAAGLGLVLLVFALGAFMLQNLWLGRKSYVTVSGKADSGAHAPLDRRLQIGLWCMAVPWYVFTLVVYAMMLLGGFVKIWGVDNSLTFAHYLDAFGVSGDAAGLHWHGQAWPSFFTTLTIAAIATPLTSLVGMLAAWLLIRQRFAGKRLFEFGTLLSFAIPGTVIGIAYLLTFNSGPVELTGTAAILVLCFVFRNMPMGLRSGIAAMRQLDASLDEASIMLRASSFTTIRRVILPLLRPALASALVYSFVRSITSVSAVIFLVSANYDMATSYIIGLVSNGNYGTAIAYASVLVVVMLMMILLTQRFVGTRRLRAHTRVQTAGKRRPVLKEKAA</sequence>
<feature type="transmembrane region" description="Helical" evidence="7">
    <location>
        <begin position="212"/>
        <end position="234"/>
    </location>
</feature>
<feature type="transmembrane region" description="Helical" evidence="7">
    <location>
        <begin position="297"/>
        <end position="315"/>
    </location>
</feature>
<evidence type="ECO:0000259" key="8">
    <source>
        <dbReference type="PROSITE" id="PS50928"/>
    </source>
</evidence>
<dbReference type="EMBL" id="JABBGJ010000025">
    <property type="protein sequence ID" value="NMM00786.1"/>
    <property type="molecule type" value="Genomic_DNA"/>
</dbReference>
<feature type="domain" description="ABC transmembrane type-1" evidence="8">
    <location>
        <begin position="506"/>
        <end position="696"/>
    </location>
</feature>
<dbReference type="InterPro" id="IPR000515">
    <property type="entry name" value="MetI-like"/>
</dbReference>
<dbReference type="SUPFAM" id="SSF161098">
    <property type="entry name" value="MetI-like"/>
    <property type="match status" value="2"/>
</dbReference>
<dbReference type="PANTHER" id="PTHR30183:SF7">
    <property type="entry name" value="FERRIC TRANSPORT SYSTEM PERMEASE PROTEIN FBPB 1-RELATED"/>
    <property type="match status" value="1"/>
</dbReference>
<keyword evidence="6 7" id="KW-0472">Membrane</keyword>
<comment type="caution">
    <text evidence="9">The sequence shown here is derived from an EMBL/GenBank/DDBJ whole genome shotgun (WGS) entry which is preliminary data.</text>
</comment>
<evidence type="ECO:0000256" key="5">
    <source>
        <dbReference type="ARBA" id="ARBA00022989"/>
    </source>
</evidence>
<proteinExistence type="inferred from homology"/>
<dbReference type="Pfam" id="PF00528">
    <property type="entry name" value="BPD_transp_1"/>
    <property type="match status" value="2"/>
</dbReference>
<feature type="transmembrane region" description="Helical" evidence="7">
    <location>
        <begin position="506"/>
        <end position="532"/>
    </location>
</feature>
<dbReference type="InterPro" id="IPR035906">
    <property type="entry name" value="MetI-like_sf"/>
</dbReference>
<dbReference type="Proteomes" id="UP000544134">
    <property type="component" value="Unassembled WGS sequence"/>
</dbReference>
<feature type="transmembrane region" description="Helical" evidence="7">
    <location>
        <begin position="569"/>
        <end position="585"/>
    </location>
</feature>
<feature type="transmembrane region" description="Helical" evidence="7">
    <location>
        <begin position="54"/>
        <end position="77"/>
    </location>
</feature>
<feature type="transmembrane region" description="Helical" evidence="7">
    <location>
        <begin position="246"/>
        <end position="266"/>
    </location>
</feature>
<dbReference type="AlphaFoldDB" id="A0A848IJ15"/>
<keyword evidence="5 7" id="KW-1133">Transmembrane helix</keyword>
<dbReference type="GO" id="GO:0005886">
    <property type="term" value="C:plasma membrane"/>
    <property type="evidence" value="ECO:0007669"/>
    <property type="project" value="UniProtKB-SubCell"/>
</dbReference>
<reference evidence="9 10" key="1">
    <citation type="submission" date="2020-04" db="EMBL/GenBank/DDBJ databases">
        <title>Paraburkholderia sp. RP-4-7 isolated from soil.</title>
        <authorList>
            <person name="Dahal R.H."/>
        </authorList>
    </citation>
    <scope>NUCLEOTIDE SEQUENCE [LARGE SCALE GENOMIC DNA]</scope>
    <source>
        <strain evidence="9 10">RP-4-7</strain>
    </source>
</reference>